<name>B3ESH6_AMOA5</name>
<dbReference type="InterPro" id="IPR036047">
    <property type="entry name" value="F-box-like_dom_sf"/>
</dbReference>
<dbReference type="HOGENOM" id="CLU_1500514_0_0_10"/>
<keyword evidence="4" id="KW-1185">Reference proteome</keyword>
<feature type="chain" id="PRO_5002787985" description="F-box domain-containing protein" evidence="1">
    <location>
        <begin position="18"/>
        <end position="179"/>
    </location>
</feature>
<dbReference type="SMART" id="SM00256">
    <property type="entry name" value="FBOX"/>
    <property type="match status" value="1"/>
</dbReference>
<dbReference type="STRING" id="452471.Aasi_0802"/>
<evidence type="ECO:0000256" key="1">
    <source>
        <dbReference type="SAM" id="SignalP"/>
    </source>
</evidence>
<protein>
    <recommendedName>
        <fullName evidence="2">F-box domain-containing protein</fullName>
    </recommendedName>
</protein>
<dbReference type="InterPro" id="IPR001810">
    <property type="entry name" value="F-box_dom"/>
</dbReference>
<dbReference type="Gene3D" id="1.20.1280.50">
    <property type="match status" value="1"/>
</dbReference>
<keyword evidence="1" id="KW-0732">Signal</keyword>
<proteinExistence type="predicted"/>
<dbReference type="PROSITE" id="PS50181">
    <property type="entry name" value="FBOX"/>
    <property type="match status" value="1"/>
</dbReference>
<dbReference type="RefSeq" id="WP_012472948.1">
    <property type="nucleotide sequence ID" value="NC_010830.1"/>
</dbReference>
<evidence type="ECO:0000313" key="4">
    <source>
        <dbReference type="Proteomes" id="UP000001227"/>
    </source>
</evidence>
<sequence>MFQPVSILILISGLLLASCNTATQPADENRANQLATNNGFSFQGISVPPEVMLQVFSHLPVTDIVQASQVCRGWYALSEEPALWRIIRIKKHGDYPASNATKEQAKRHMLRVYVNTLSGLATIEHLVLKHKLNEKHPFDMYQDLLIQLRACSKSLFIKLAAIKLVMIMTNNLIKKGAYL</sequence>
<feature type="domain" description="F-box" evidence="2">
    <location>
        <begin position="41"/>
        <end position="87"/>
    </location>
</feature>
<dbReference type="EMBL" id="CP001102">
    <property type="protein sequence ID" value="ACE06178.1"/>
    <property type="molecule type" value="Genomic_DNA"/>
</dbReference>
<feature type="signal peptide" evidence="1">
    <location>
        <begin position="1"/>
        <end position="17"/>
    </location>
</feature>
<reference evidence="3 4" key="1">
    <citation type="journal article" date="2010" name="J. Bacteriol.">
        <title>The genome of the amoeba symbiont 'Candidatus Amoebophilus asiaticus' reveals common mechanisms for host cell interaction among amoeba-associated bacteria.</title>
        <authorList>
            <person name="Schmitz-Esser S."/>
            <person name="Tischler P."/>
            <person name="Arnold R."/>
            <person name="Montanaro J."/>
            <person name="Wagner M."/>
            <person name="Rattei T."/>
            <person name="Horn M."/>
        </authorList>
    </citation>
    <scope>NUCLEOTIDE SEQUENCE [LARGE SCALE GENOMIC DNA]</scope>
    <source>
        <strain evidence="3 4">5a2</strain>
    </source>
</reference>
<dbReference type="AlphaFoldDB" id="B3ESH6"/>
<gene>
    <name evidence="3" type="ordered locus">Aasi_0802</name>
</gene>
<accession>B3ESH6</accession>
<dbReference type="eggNOG" id="COG0790">
    <property type="taxonomic scope" value="Bacteria"/>
</dbReference>
<dbReference type="Proteomes" id="UP000001227">
    <property type="component" value="Chromosome"/>
</dbReference>
<dbReference type="KEGG" id="aas:Aasi_0802"/>
<evidence type="ECO:0000259" key="2">
    <source>
        <dbReference type="PROSITE" id="PS50181"/>
    </source>
</evidence>
<dbReference type="SUPFAM" id="SSF81383">
    <property type="entry name" value="F-box domain"/>
    <property type="match status" value="1"/>
</dbReference>
<dbReference type="Pfam" id="PF12937">
    <property type="entry name" value="F-box-like"/>
    <property type="match status" value="1"/>
</dbReference>
<organism evidence="3 4">
    <name type="scientific">Amoebophilus asiaticus (strain 5a2)</name>
    <dbReference type="NCBI Taxonomy" id="452471"/>
    <lineage>
        <taxon>Bacteria</taxon>
        <taxon>Pseudomonadati</taxon>
        <taxon>Bacteroidota</taxon>
        <taxon>Cytophagia</taxon>
        <taxon>Cytophagales</taxon>
        <taxon>Amoebophilaceae</taxon>
        <taxon>Candidatus Amoebophilus</taxon>
    </lineage>
</organism>
<evidence type="ECO:0000313" key="3">
    <source>
        <dbReference type="EMBL" id="ACE06178.1"/>
    </source>
</evidence>